<evidence type="ECO:0000256" key="2">
    <source>
        <dbReference type="ARBA" id="ARBA00022989"/>
    </source>
</evidence>
<keyword evidence="3 5" id="KW-0807">Transducer</keyword>
<feature type="domain" description="HAMP" evidence="8">
    <location>
        <begin position="209"/>
        <end position="261"/>
    </location>
</feature>
<gene>
    <name evidence="9" type="ORF">GCM10010466_43290</name>
</gene>
<name>A0ABP6NGP3_9ACTN</name>
<evidence type="ECO:0000313" key="9">
    <source>
        <dbReference type="EMBL" id="GAA3147614.1"/>
    </source>
</evidence>
<comment type="caution">
    <text evidence="9">The sequence shown here is derived from an EMBL/GenBank/DDBJ whole genome shotgun (WGS) entry which is preliminary data.</text>
</comment>
<dbReference type="EMBL" id="BAAAUT010000035">
    <property type="protein sequence ID" value="GAA3147614.1"/>
    <property type="molecule type" value="Genomic_DNA"/>
</dbReference>
<evidence type="ECO:0000256" key="1">
    <source>
        <dbReference type="ARBA" id="ARBA00022692"/>
    </source>
</evidence>
<keyword evidence="1 6" id="KW-0812">Transmembrane</keyword>
<protein>
    <recommendedName>
        <fullName evidence="11">Methyl-accepting chemotaxis protein</fullName>
    </recommendedName>
</protein>
<dbReference type="Gene3D" id="1.10.287.950">
    <property type="entry name" value="Methyl-accepting chemotaxis protein"/>
    <property type="match status" value="1"/>
</dbReference>
<evidence type="ECO:0000313" key="10">
    <source>
        <dbReference type="Proteomes" id="UP001500320"/>
    </source>
</evidence>
<dbReference type="Pfam" id="PF00672">
    <property type="entry name" value="HAMP"/>
    <property type="match status" value="1"/>
</dbReference>
<dbReference type="Pfam" id="PF00015">
    <property type="entry name" value="MCPsignal"/>
    <property type="match status" value="1"/>
</dbReference>
<evidence type="ECO:0000259" key="8">
    <source>
        <dbReference type="PROSITE" id="PS50885"/>
    </source>
</evidence>
<evidence type="ECO:0000256" key="5">
    <source>
        <dbReference type="PROSITE-ProRule" id="PRU00284"/>
    </source>
</evidence>
<evidence type="ECO:0000256" key="6">
    <source>
        <dbReference type="SAM" id="Phobius"/>
    </source>
</evidence>
<keyword evidence="10" id="KW-1185">Reference proteome</keyword>
<dbReference type="PROSITE" id="PS50111">
    <property type="entry name" value="CHEMOTAXIS_TRANSDUC_2"/>
    <property type="match status" value="1"/>
</dbReference>
<accession>A0ABP6NGP3</accession>
<dbReference type="InterPro" id="IPR003660">
    <property type="entry name" value="HAMP_dom"/>
</dbReference>
<dbReference type="SMART" id="SM00304">
    <property type="entry name" value="HAMP"/>
    <property type="match status" value="2"/>
</dbReference>
<evidence type="ECO:0000256" key="3">
    <source>
        <dbReference type="ARBA" id="ARBA00023224"/>
    </source>
</evidence>
<feature type="domain" description="Methyl-accepting transducer" evidence="7">
    <location>
        <begin position="273"/>
        <end position="495"/>
    </location>
</feature>
<evidence type="ECO:0000259" key="7">
    <source>
        <dbReference type="PROSITE" id="PS50111"/>
    </source>
</evidence>
<dbReference type="InterPro" id="IPR004089">
    <property type="entry name" value="MCPsignal_dom"/>
</dbReference>
<dbReference type="SUPFAM" id="SSF58104">
    <property type="entry name" value="Methyl-accepting chemotaxis protein (MCP) signaling domain"/>
    <property type="match status" value="1"/>
</dbReference>
<evidence type="ECO:0000256" key="4">
    <source>
        <dbReference type="ARBA" id="ARBA00029447"/>
    </source>
</evidence>
<feature type="transmembrane region" description="Helical" evidence="6">
    <location>
        <begin position="187"/>
        <end position="208"/>
    </location>
</feature>
<dbReference type="PANTHER" id="PTHR32089">
    <property type="entry name" value="METHYL-ACCEPTING CHEMOTAXIS PROTEIN MCPB"/>
    <property type="match status" value="1"/>
</dbReference>
<dbReference type="Proteomes" id="UP001500320">
    <property type="component" value="Unassembled WGS sequence"/>
</dbReference>
<proteinExistence type="inferred from homology"/>
<sequence>MRLTIRHQILALAAAGFLLVGVAGLIGYRGISQLEEAQVKARAATTALEAVSTADTARVAFRADVLNAMTTRDGAERQQALDLLGGHVRALRAGFAGVTDAQPELTAQVRQLQDTAQEMIATGQRVVTLASRVVSDPEQTGAAQARPDFESHYRTFDEALPRLKQRIAAQAEETSARAQDVASDAKILTLVTAGLAALLLGGAAVLLAGRVSGRIGSYVSAMKALAAKDLTVSIDTSPRDELGEMARALAQTVNVLRDALAVIGRHSATLTEASRELNAASGEMDAAATGTAARSDQVAATAAQVSANVQTVAAASEEMSASIAEIAGSVSQAARVADTGVAAVRAAGETVTKLGTSSAEIGSVIKTITSIAEQTNLLALNATIEAARAGEAGKGFAVVAGEVKDLAQETAKATGDIARRIEAIQADTGAAIAAISGISGVIATVSEHSTAIAAAVEEQSATSGEMSRNISQAAGGADDIAAGISEVAKAAVITTSGVAEARRTAGRLDRVAAELHGIVEQFTV</sequence>
<keyword evidence="6" id="KW-0472">Membrane</keyword>
<dbReference type="SMART" id="SM00283">
    <property type="entry name" value="MA"/>
    <property type="match status" value="1"/>
</dbReference>
<reference evidence="10" key="1">
    <citation type="journal article" date="2019" name="Int. J. Syst. Evol. Microbiol.">
        <title>The Global Catalogue of Microorganisms (GCM) 10K type strain sequencing project: providing services to taxonomists for standard genome sequencing and annotation.</title>
        <authorList>
            <consortium name="The Broad Institute Genomics Platform"/>
            <consortium name="The Broad Institute Genome Sequencing Center for Infectious Disease"/>
            <person name="Wu L."/>
            <person name="Ma J."/>
        </authorList>
    </citation>
    <scope>NUCLEOTIDE SEQUENCE [LARGE SCALE GENOMIC DNA]</scope>
    <source>
        <strain evidence="10">JCM 9373</strain>
    </source>
</reference>
<dbReference type="RefSeq" id="WP_344862323.1">
    <property type="nucleotide sequence ID" value="NZ_BAAAUT010000035.1"/>
</dbReference>
<dbReference type="CDD" id="cd06225">
    <property type="entry name" value="HAMP"/>
    <property type="match status" value="1"/>
</dbReference>
<organism evidence="9 10">
    <name type="scientific">Planomonospora alba</name>
    <dbReference type="NCBI Taxonomy" id="161354"/>
    <lineage>
        <taxon>Bacteria</taxon>
        <taxon>Bacillati</taxon>
        <taxon>Actinomycetota</taxon>
        <taxon>Actinomycetes</taxon>
        <taxon>Streptosporangiales</taxon>
        <taxon>Streptosporangiaceae</taxon>
        <taxon>Planomonospora</taxon>
    </lineage>
</organism>
<dbReference type="PROSITE" id="PS50885">
    <property type="entry name" value="HAMP"/>
    <property type="match status" value="1"/>
</dbReference>
<evidence type="ECO:0008006" key="11">
    <source>
        <dbReference type="Google" id="ProtNLM"/>
    </source>
</evidence>
<keyword evidence="2 6" id="KW-1133">Transmembrane helix</keyword>
<comment type="similarity">
    <text evidence="4">Belongs to the methyl-accepting chemotaxis (MCP) protein family.</text>
</comment>
<dbReference type="PANTHER" id="PTHR32089:SF112">
    <property type="entry name" value="LYSOZYME-LIKE PROTEIN-RELATED"/>
    <property type="match status" value="1"/>
</dbReference>